<keyword evidence="1 3" id="KW-0378">Hydrolase</keyword>
<dbReference type="NCBIfam" id="TIGR00192">
    <property type="entry name" value="urease_beta"/>
    <property type="match status" value="1"/>
</dbReference>
<feature type="region of interest" description="Disordered" evidence="4">
    <location>
        <begin position="125"/>
        <end position="147"/>
    </location>
</feature>
<keyword evidence="3" id="KW-0963">Cytoplasm</keyword>
<organism evidence="5 6">
    <name type="scientific">Kitasatospora cathayae</name>
    <dbReference type="NCBI Taxonomy" id="3004092"/>
    <lineage>
        <taxon>Bacteria</taxon>
        <taxon>Bacillati</taxon>
        <taxon>Actinomycetota</taxon>
        <taxon>Actinomycetes</taxon>
        <taxon>Kitasatosporales</taxon>
        <taxon>Streptomycetaceae</taxon>
        <taxon>Kitasatospora</taxon>
    </lineage>
</organism>
<name>A0ABY7Q045_9ACTN</name>
<comment type="subcellular location">
    <subcellularLocation>
        <location evidence="3">Cytoplasm</location>
    </subcellularLocation>
</comment>
<dbReference type="PANTHER" id="PTHR33569:SF1">
    <property type="entry name" value="UREASE"/>
    <property type="match status" value="1"/>
</dbReference>
<comment type="similarity">
    <text evidence="3">Belongs to the urease beta subunit family.</text>
</comment>
<reference evidence="6" key="1">
    <citation type="submission" date="2022-12" db="EMBL/GenBank/DDBJ databases">
        <authorList>
            <person name="Mo P."/>
        </authorList>
    </citation>
    <scope>NUCLEOTIDE SEQUENCE [LARGE SCALE GENOMIC DNA]</scope>
    <source>
        <strain evidence="6">HUAS 3-15</strain>
    </source>
</reference>
<evidence type="ECO:0000313" key="5">
    <source>
        <dbReference type="EMBL" id="WBP86057.1"/>
    </source>
</evidence>
<keyword evidence="6" id="KW-1185">Reference proteome</keyword>
<dbReference type="InterPro" id="IPR036461">
    <property type="entry name" value="Urease_betasu_sf"/>
</dbReference>
<dbReference type="HAMAP" id="MF_01954">
    <property type="entry name" value="Urease_beta"/>
    <property type="match status" value="1"/>
</dbReference>
<comment type="catalytic activity">
    <reaction evidence="2 3">
        <text>urea + 2 H2O + H(+) = hydrogencarbonate + 2 NH4(+)</text>
        <dbReference type="Rhea" id="RHEA:20557"/>
        <dbReference type="ChEBI" id="CHEBI:15377"/>
        <dbReference type="ChEBI" id="CHEBI:15378"/>
        <dbReference type="ChEBI" id="CHEBI:16199"/>
        <dbReference type="ChEBI" id="CHEBI:17544"/>
        <dbReference type="ChEBI" id="CHEBI:28938"/>
        <dbReference type="EC" id="3.5.1.5"/>
    </reaction>
</comment>
<evidence type="ECO:0000256" key="4">
    <source>
        <dbReference type="SAM" id="MobiDB-lite"/>
    </source>
</evidence>
<evidence type="ECO:0000256" key="1">
    <source>
        <dbReference type="ARBA" id="ARBA00022801"/>
    </source>
</evidence>
<comment type="subunit">
    <text evidence="3">Heterotrimer of UreA (gamma), UreB (beta) and UreC (alpha) subunits. Three heterotrimers associate to form the active enzyme.</text>
</comment>
<evidence type="ECO:0000313" key="6">
    <source>
        <dbReference type="Proteomes" id="UP001212821"/>
    </source>
</evidence>
<evidence type="ECO:0000256" key="2">
    <source>
        <dbReference type="ARBA" id="ARBA00047778"/>
    </source>
</evidence>
<gene>
    <name evidence="3" type="primary">ureB</name>
    <name evidence="5" type="ORF">O1G21_09545</name>
</gene>
<protein>
    <recommendedName>
        <fullName evidence="3">Urease subunit beta</fullName>
        <ecNumber evidence="3">3.5.1.5</ecNumber>
    </recommendedName>
    <alternativeName>
        <fullName evidence="3">Urea amidohydrolase subunit beta</fullName>
    </alternativeName>
</protein>
<dbReference type="NCBIfam" id="NF009682">
    <property type="entry name" value="PRK13203.1"/>
    <property type="match status" value="1"/>
</dbReference>
<dbReference type="PANTHER" id="PTHR33569">
    <property type="entry name" value="UREASE"/>
    <property type="match status" value="1"/>
</dbReference>
<proteinExistence type="inferred from homology"/>
<dbReference type="SUPFAM" id="SSF51278">
    <property type="entry name" value="Urease, beta-subunit"/>
    <property type="match status" value="1"/>
</dbReference>
<dbReference type="InterPro" id="IPR050069">
    <property type="entry name" value="Urease_subunit"/>
</dbReference>
<dbReference type="InterPro" id="IPR002019">
    <property type="entry name" value="Urease_beta-like"/>
</dbReference>
<dbReference type="Proteomes" id="UP001212821">
    <property type="component" value="Chromosome"/>
</dbReference>
<dbReference type="GO" id="GO:0009039">
    <property type="term" value="F:urease activity"/>
    <property type="evidence" value="ECO:0007669"/>
    <property type="project" value="UniProtKB-EC"/>
</dbReference>
<dbReference type="CDD" id="cd00407">
    <property type="entry name" value="Urease_beta"/>
    <property type="match status" value="1"/>
</dbReference>
<accession>A0ABY7Q045</accession>
<dbReference type="RefSeq" id="WP_270142477.1">
    <property type="nucleotide sequence ID" value="NZ_CP115450.1"/>
</dbReference>
<dbReference type="Pfam" id="PF00699">
    <property type="entry name" value="Urease_beta"/>
    <property type="match status" value="1"/>
</dbReference>
<sequence length="147" mass="15869">MSGGAAYLYGDDPVEINAGRAKATITVSNTGDRAIQVGSHYHFFEANRALDFDRNAAFGKHLDIPAGTAVRFEPGDTKDVTLAEFGGHRRLVGFSSLVDGGITARDTRARAIDRAIALGFKGANLDHKDDEPSAGQYRTHHRNEGDR</sequence>
<evidence type="ECO:0000256" key="3">
    <source>
        <dbReference type="HAMAP-Rule" id="MF_01954"/>
    </source>
</evidence>
<dbReference type="EC" id="3.5.1.5" evidence="3"/>
<comment type="pathway">
    <text evidence="3">Nitrogen metabolism; urea degradation; CO(2) and NH(3) from urea (urease route): step 1/1.</text>
</comment>
<dbReference type="EMBL" id="CP115450">
    <property type="protein sequence ID" value="WBP86057.1"/>
    <property type="molecule type" value="Genomic_DNA"/>
</dbReference>
<dbReference type="Gene3D" id="2.10.150.10">
    <property type="entry name" value="Urease, beta subunit"/>
    <property type="match status" value="1"/>
</dbReference>